<evidence type="ECO:0000256" key="1">
    <source>
        <dbReference type="SAM" id="Phobius"/>
    </source>
</evidence>
<sequence length="132" mass="14380">MRLSHRFAKLISFLSLFAFLNGYVGYAYAGMVTNDQLVAEVSHDLTVQEILAGLDRSDVQAQLVAMGVDPEDAKSRVSQMTDQELVALNQKLDELPAGSGIVSALLFVFVVLVITDMLGATDVFPFVNNINK</sequence>
<gene>
    <name evidence="2" type="ORF">HQN79_04005</name>
</gene>
<feature type="transmembrane region" description="Helical" evidence="1">
    <location>
        <begin position="101"/>
        <end position="127"/>
    </location>
</feature>
<evidence type="ECO:0000313" key="2">
    <source>
        <dbReference type="EMBL" id="QKI88788.1"/>
    </source>
</evidence>
<name>A0A7D4TFD8_9GAMM</name>
<keyword evidence="3" id="KW-1185">Reference proteome</keyword>
<dbReference type="PIRSF" id="PIRSF029543">
    <property type="entry name" value="UCP029543"/>
    <property type="match status" value="1"/>
</dbReference>
<dbReference type="AlphaFoldDB" id="A0A7D4TFD8"/>
<keyword evidence="1" id="KW-0812">Transmembrane</keyword>
<organism evidence="2 3">
    <name type="scientific">Thiomicrorhabdus xiamenensis</name>
    <dbReference type="NCBI Taxonomy" id="2739063"/>
    <lineage>
        <taxon>Bacteria</taxon>
        <taxon>Pseudomonadati</taxon>
        <taxon>Pseudomonadota</taxon>
        <taxon>Gammaproteobacteria</taxon>
        <taxon>Thiotrichales</taxon>
        <taxon>Piscirickettsiaceae</taxon>
        <taxon>Thiomicrorhabdus</taxon>
    </lineage>
</organism>
<dbReference type="InterPro" id="IPR016924">
    <property type="entry name" value="UCP029543"/>
</dbReference>
<proteinExistence type="predicted"/>
<dbReference type="KEGG" id="txa:HQN79_04005"/>
<dbReference type="RefSeq" id="WP_173284401.1">
    <property type="nucleotide sequence ID" value="NZ_CP054020.1"/>
</dbReference>
<evidence type="ECO:0000313" key="3">
    <source>
        <dbReference type="Proteomes" id="UP000504724"/>
    </source>
</evidence>
<protein>
    <submittedName>
        <fullName evidence="2">PA2779 family protein</fullName>
    </submittedName>
</protein>
<dbReference type="Pfam" id="PF20332">
    <property type="entry name" value="DUF6627"/>
    <property type="match status" value="1"/>
</dbReference>
<keyword evidence="1" id="KW-0472">Membrane</keyword>
<dbReference type="EMBL" id="CP054020">
    <property type="protein sequence ID" value="QKI88788.1"/>
    <property type="molecule type" value="Genomic_DNA"/>
</dbReference>
<dbReference type="InterPro" id="IPR046735">
    <property type="entry name" value="PA2779-like"/>
</dbReference>
<dbReference type="NCBIfam" id="NF033919">
    <property type="entry name" value="PA2779_fam"/>
    <property type="match status" value="1"/>
</dbReference>
<dbReference type="Proteomes" id="UP000504724">
    <property type="component" value="Chromosome"/>
</dbReference>
<keyword evidence="1" id="KW-1133">Transmembrane helix</keyword>
<reference evidence="2 3" key="1">
    <citation type="submission" date="2020-05" db="EMBL/GenBank/DDBJ databases">
        <title>Thiomicrorhabdus sediminis sp.nov. and Thiomicrorhabdus xiamenensis sp.nov., novel sulfur-oxidizing bacteria isolated from coastal sediment.</title>
        <authorList>
            <person name="Liu X."/>
        </authorList>
    </citation>
    <scope>NUCLEOTIDE SEQUENCE [LARGE SCALE GENOMIC DNA]</scope>
    <source>
        <strain evidence="2 3">G2</strain>
    </source>
</reference>
<accession>A0A7D4TFD8</accession>